<dbReference type="Proteomes" id="UP001057375">
    <property type="component" value="Unassembled WGS sequence"/>
</dbReference>
<dbReference type="EMBL" id="BQXS01012543">
    <property type="protein sequence ID" value="GKT24760.1"/>
    <property type="molecule type" value="Genomic_DNA"/>
</dbReference>
<feature type="compositionally biased region" description="Basic and acidic residues" evidence="1">
    <location>
        <begin position="207"/>
        <end position="216"/>
    </location>
</feature>
<feature type="region of interest" description="Disordered" evidence="1">
    <location>
        <begin position="207"/>
        <end position="243"/>
    </location>
</feature>
<evidence type="ECO:0000256" key="1">
    <source>
        <dbReference type="SAM" id="MobiDB-lite"/>
    </source>
</evidence>
<keyword evidence="3" id="KW-1185">Reference proteome</keyword>
<name>A0ABQ5K0U4_9EUKA</name>
<comment type="caution">
    <text evidence="2">The sequence shown here is derived from an EMBL/GenBank/DDBJ whole genome shotgun (WGS) entry which is preliminary data.</text>
</comment>
<sequence length="243" mass="27546">MKKSQDKEKTKRPAVPLEGWERSMLPHEWRVDSEGREQLPMGFKLQPNSFVVVIPKTPPTKGSLAPAMLGPYQVVSHDQVFKRVQLRNLVNDEVKTWSDDSVVPFDDSLYNDDQLKKLCAVGKDEYIIEKVISHYKGLNAQDEEEYLFEVKWLTWAETFVEPGSGLAHNLTFKQFLPRTRGFPYLFTGTSRAIVLQNAVRDVYRDNDTDTEHRLSSREVAGAGEGGAVTVTHHPTSKGDHGHP</sequence>
<evidence type="ECO:0000313" key="3">
    <source>
        <dbReference type="Proteomes" id="UP001057375"/>
    </source>
</evidence>
<accession>A0ABQ5K0U4</accession>
<reference evidence="2" key="1">
    <citation type="submission" date="2022-03" db="EMBL/GenBank/DDBJ databases">
        <title>Draft genome sequence of Aduncisulcus paluster, a free-living microaerophilic Fornicata.</title>
        <authorList>
            <person name="Yuyama I."/>
            <person name="Kume K."/>
            <person name="Tamura T."/>
            <person name="Inagaki Y."/>
            <person name="Hashimoto T."/>
        </authorList>
    </citation>
    <scope>NUCLEOTIDE SEQUENCE</scope>
    <source>
        <strain evidence="2">NY0171</strain>
    </source>
</reference>
<organism evidence="2 3">
    <name type="scientific">Aduncisulcus paluster</name>
    <dbReference type="NCBI Taxonomy" id="2918883"/>
    <lineage>
        <taxon>Eukaryota</taxon>
        <taxon>Metamonada</taxon>
        <taxon>Carpediemonas-like organisms</taxon>
        <taxon>Aduncisulcus</taxon>
    </lineage>
</organism>
<proteinExistence type="predicted"/>
<protein>
    <submittedName>
        <fullName evidence="2">Uncharacterized protein</fullName>
    </submittedName>
</protein>
<gene>
    <name evidence="2" type="ORF">ADUPG1_012835</name>
</gene>
<evidence type="ECO:0000313" key="2">
    <source>
        <dbReference type="EMBL" id="GKT24760.1"/>
    </source>
</evidence>